<keyword evidence="4" id="KW-1185">Reference proteome</keyword>
<dbReference type="RefSeq" id="WP_240719144.1">
    <property type="nucleotide sequence ID" value="NZ_JAKVTW010000013.1"/>
</dbReference>
<organism evidence="3 4">
    <name type="scientific">Vreelandella neptunia</name>
    <dbReference type="NCBI Taxonomy" id="115551"/>
    <lineage>
        <taxon>Bacteria</taxon>
        <taxon>Pseudomonadati</taxon>
        <taxon>Pseudomonadota</taxon>
        <taxon>Gammaproteobacteria</taxon>
        <taxon>Oceanospirillales</taxon>
        <taxon>Halomonadaceae</taxon>
        <taxon>Vreelandella</taxon>
    </lineage>
</organism>
<keyword evidence="2" id="KW-0472">Membrane</keyword>
<sequence>MENNKKRKVTKPADEQAKKASKPASKSPQPKANKAGRAGKALMKPIAWAYTQYPKKYMSLGTGYSVGSITKNNMDHYKTHTIKQNSDFKLKRVIRRLMAIPTDFSKARKRYEDKAERIGMTYKDRESQNDLGFILQLFSIILLVTAYCYSLDNNFRDPNGDNFIAINNGINVIILQLSTWIAGLNYLVFTWRRFSARNRMQLNPFHFAYLMVIHPCELLPMPYKLEDTLETIYDYKI</sequence>
<dbReference type="Proteomes" id="UP001320609">
    <property type="component" value="Unassembled WGS sequence"/>
</dbReference>
<feature type="transmembrane region" description="Helical" evidence="2">
    <location>
        <begin position="131"/>
        <end position="149"/>
    </location>
</feature>
<evidence type="ECO:0000313" key="3">
    <source>
        <dbReference type="EMBL" id="MCH4812850.1"/>
    </source>
</evidence>
<protein>
    <submittedName>
        <fullName evidence="3">Uncharacterized protein</fullName>
    </submittedName>
</protein>
<keyword evidence="2" id="KW-1133">Transmembrane helix</keyword>
<keyword evidence="2" id="KW-0812">Transmembrane</keyword>
<proteinExistence type="predicted"/>
<evidence type="ECO:0000256" key="2">
    <source>
        <dbReference type="SAM" id="Phobius"/>
    </source>
</evidence>
<name>A0ABS9S9Q6_9GAMM</name>
<feature type="compositionally biased region" description="Low complexity" evidence="1">
    <location>
        <begin position="22"/>
        <end position="35"/>
    </location>
</feature>
<gene>
    <name evidence="3" type="ORF">MLE19_16060</name>
</gene>
<dbReference type="EMBL" id="JAKVTW010000013">
    <property type="protein sequence ID" value="MCH4812850.1"/>
    <property type="molecule type" value="Genomic_DNA"/>
</dbReference>
<evidence type="ECO:0000313" key="4">
    <source>
        <dbReference type="Proteomes" id="UP001320609"/>
    </source>
</evidence>
<accession>A0ABS9S9Q6</accession>
<comment type="caution">
    <text evidence="3">The sequence shown here is derived from an EMBL/GenBank/DDBJ whole genome shotgun (WGS) entry which is preliminary data.</text>
</comment>
<evidence type="ECO:0000256" key="1">
    <source>
        <dbReference type="SAM" id="MobiDB-lite"/>
    </source>
</evidence>
<feature type="region of interest" description="Disordered" evidence="1">
    <location>
        <begin position="1"/>
        <end position="38"/>
    </location>
</feature>
<feature type="transmembrane region" description="Helical" evidence="2">
    <location>
        <begin position="169"/>
        <end position="191"/>
    </location>
</feature>
<reference evidence="3 4" key="1">
    <citation type="submission" date="2022-03" db="EMBL/GenBank/DDBJ databases">
        <title>Genomic signatures underlying metal tolerance in selected Arctic bacterial isolates.</title>
        <authorList>
            <person name="Thomas F.A."/>
            <person name="Venkatachalam S."/>
            <person name="Krishnan K.P."/>
        </authorList>
    </citation>
    <scope>NUCLEOTIDE SEQUENCE [LARGE SCALE GENOMIC DNA]</scope>
    <source>
        <strain evidence="3 4">HM116</strain>
    </source>
</reference>
<feature type="compositionally biased region" description="Basic residues" evidence="1">
    <location>
        <begin position="1"/>
        <end position="10"/>
    </location>
</feature>